<dbReference type="Gene3D" id="3.40.50.720">
    <property type="entry name" value="NAD(P)-binding Rossmann-like Domain"/>
    <property type="match status" value="1"/>
</dbReference>
<dbReference type="InterPro" id="IPR036291">
    <property type="entry name" value="NAD(P)-bd_dom_sf"/>
</dbReference>
<dbReference type="InterPro" id="IPR020904">
    <property type="entry name" value="Sc_DH/Rdtase_CS"/>
</dbReference>
<gene>
    <name evidence="3" type="ORF">CGZ75_06280</name>
</gene>
<evidence type="ECO:0000313" key="3">
    <source>
        <dbReference type="EMBL" id="OXM16291.1"/>
    </source>
</evidence>
<keyword evidence="4" id="KW-1185">Reference proteome</keyword>
<dbReference type="GO" id="GO:0016491">
    <property type="term" value="F:oxidoreductase activity"/>
    <property type="evidence" value="ECO:0007669"/>
    <property type="project" value="UniProtKB-KW"/>
</dbReference>
<dbReference type="PANTHER" id="PTHR43639">
    <property type="entry name" value="OXIDOREDUCTASE, SHORT-CHAIN DEHYDROGENASE/REDUCTASE FAMILY (AFU_ORTHOLOGUE AFUA_5G02870)"/>
    <property type="match status" value="1"/>
</dbReference>
<evidence type="ECO:0000256" key="2">
    <source>
        <dbReference type="ARBA" id="ARBA00023002"/>
    </source>
</evidence>
<dbReference type="PRINTS" id="PR00080">
    <property type="entry name" value="SDRFAMILY"/>
</dbReference>
<dbReference type="PROSITE" id="PS00061">
    <property type="entry name" value="ADH_SHORT"/>
    <property type="match status" value="1"/>
</dbReference>
<protein>
    <submittedName>
        <fullName evidence="3">Dehydrogenase</fullName>
    </submittedName>
</protein>
<comment type="similarity">
    <text evidence="1">Belongs to the short-chain dehydrogenases/reductases (SDR) family.</text>
</comment>
<dbReference type="FunFam" id="3.40.50.720:FF:000084">
    <property type="entry name" value="Short-chain dehydrogenase reductase"/>
    <property type="match status" value="1"/>
</dbReference>
<dbReference type="InterPro" id="IPR002347">
    <property type="entry name" value="SDR_fam"/>
</dbReference>
<reference evidence="3 4" key="1">
    <citation type="submission" date="2017-07" db="EMBL/GenBank/DDBJ databases">
        <title>Paenibacillus herberti R33 genome sequencing and assembly.</title>
        <authorList>
            <person name="Su W."/>
        </authorList>
    </citation>
    <scope>NUCLEOTIDE SEQUENCE [LARGE SCALE GENOMIC DNA]</scope>
    <source>
        <strain evidence="3 4">R33</strain>
    </source>
</reference>
<keyword evidence="2" id="KW-0560">Oxidoreductase</keyword>
<dbReference type="Pfam" id="PF13561">
    <property type="entry name" value="adh_short_C2"/>
    <property type="match status" value="1"/>
</dbReference>
<dbReference type="Proteomes" id="UP000215145">
    <property type="component" value="Unassembled WGS sequence"/>
</dbReference>
<evidence type="ECO:0000313" key="4">
    <source>
        <dbReference type="Proteomes" id="UP000215145"/>
    </source>
</evidence>
<name>A0A229P2L1_9BACL</name>
<comment type="caution">
    <text evidence="3">The sequence shown here is derived from an EMBL/GenBank/DDBJ whole genome shotgun (WGS) entry which is preliminary data.</text>
</comment>
<evidence type="ECO:0000256" key="1">
    <source>
        <dbReference type="ARBA" id="ARBA00006484"/>
    </source>
</evidence>
<dbReference type="PRINTS" id="PR00081">
    <property type="entry name" value="GDHRDH"/>
</dbReference>
<dbReference type="CDD" id="cd05233">
    <property type="entry name" value="SDR_c"/>
    <property type="match status" value="1"/>
</dbReference>
<proteinExistence type="inferred from homology"/>
<dbReference type="OrthoDB" id="9803333at2"/>
<accession>A0A229P2L1</accession>
<dbReference type="PANTHER" id="PTHR43639:SF1">
    <property type="entry name" value="SHORT-CHAIN DEHYDROGENASE_REDUCTASE FAMILY PROTEIN"/>
    <property type="match status" value="1"/>
</dbReference>
<dbReference type="AlphaFoldDB" id="A0A229P2L1"/>
<dbReference type="EMBL" id="NMUQ01000001">
    <property type="protein sequence ID" value="OXM16291.1"/>
    <property type="molecule type" value="Genomic_DNA"/>
</dbReference>
<dbReference type="GO" id="GO:0008206">
    <property type="term" value="P:bile acid metabolic process"/>
    <property type="evidence" value="ECO:0007669"/>
    <property type="project" value="UniProtKB-ARBA"/>
</dbReference>
<organism evidence="3 4">
    <name type="scientific">Paenibacillus herberti</name>
    <dbReference type="NCBI Taxonomy" id="1619309"/>
    <lineage>
        <taxon>Bacteria</taxon>
        <taxon>Bacillati</taxon>
        <taxon>Bacillota</taxon>
        <taxon>Bacilli</taxon>
        <taxon>Bacillales</taxon>
        <taxon>Paenibacillaceae</taxon>
        <taxon>Paenibacillus</taxon>
    </lineage>
</organism>
<dbReference type="SUPFAM" id="SSF51735">
    <property type="entry name" value="NAD(P)-binding Rossmann-fold domains"/>
    <property type="match status" value="1"/>
</dbReference>
<sequence>MLNLIERRPMRMTEGLRGKVVMVTGSAKSIGKGIALEFAGHGCKLIIADKDESAGETTAAQIRAGGGSAQFIHMDLTSSEGIVMAIERAEADYGTIDTLVNNAAIVEPLKPFLELSVEEWDYVMQANVTGTFLLSQAAARLMVRQGNGGIILNLLAIQTESPLPGYAAYCTSKGGLEVLTRSMAVELAPYQIRVNGISLGAVYADSVRRNLPQDQYPPGQDDFEQVPPELDASSGTLVGRLGRPSDAGKLAVFLASSDASFLTGAVYKADGGRLLNRRLVT</sequence>